<dbReference type="AlphaFoldDB" id="A0A518GBD9"/>
<protein>
    <submittedName>
        <fullName evidence="1">Uncharacterized protein</fullName>
    </submittedName>
</protein>
<dbReference type="Proteomes" id="UP000318017">
    <property type="component" value="Chromosome"/>
</dbReference>
<reference evidence="1 2" key="1">
    <citation type="submission" date="2019-02" db="EMBL/GenBank/DDBJ databases">
        <title>Deep-cultivation of Planctomycetes and their phenomic and genomic characterization uncovers novel biology.</title>
        <authorList>
            <person name="Wiegand S."/>
            <person name="Jogler M."/>
            <person name="Boedeker C."/>
            <person name="Pinto D."/>
            <person name="Vollmers J."/>
            <person name="Rivas-Marin E."/>
            <person name="Kohn T."/>
            <person name="Peeters S.H."/>
            <person name="Heuer A."/>
            <person name="Rast P."/>
            <person name="Oberbeckmann S."/>
            <person name="Bunk B."/>
            <person name="Jeske O."/>
            <person name="Meyerdierks A."/>
            <person name="Storesund J.E."/>
            <person name="Kallscheuer N."/>
            <person name="Luecker S."/>
            <person name="Lage O.M."/>
            <person name="Pohl T."/>
            <person name="Merkel B.J."/>
            <person name="Hornburger P."/>
            <person name="Mueller R.-W."/>
            <person name="Bruemmer F."/>
            <person name="Labrenz M."/>
            <person name="Spormann A.M."/>
            <person name="Op den Camp H."/>
            <person name="Overmann J."/>
            <person name="Amann R."/>
            <person name="Jetten M.S.M."/>
            <person name="Mascher T."/>
            <person name="Medema M.H."/>
            <person name="Devos D.P."/>
            <person name="Kaster A.-K."/>
            <person name="Ovreas L."/>
            <person name="Rohde M."/>
            <person name="Galperin M.Y."/>
            <person name="Jogler C."/>
        </authorList>
    </citation>
    <scope>NUCLEOTIDE SEQUENCE [LARGE SCALE GENOMIC DNA]</scope>
    <source>
        <strain evidence="1 2">Q31a</strain>
    </source>
</reference>
<dbReference type="KEGG" id="ahel:Q31a_41780"/>
<gene>
    <name evidence="1" type="ORF">Q31a_41780</name>
</gene>
<organism evidence="1 2">
    <name type="scientific">Aureliella helgolandensis</name>
    <dbReference type="NCBI Taxonomy" id="2527968"/>
    <lineage>
        <taxon>Bacteria</taxon>
        <taxon>Pseudomonadati</taxon>
        <taxon>Planctomycetota</taxon>
        <taxon>Planctomycetia</taxon>
        <taxon>Pirellulales</taxon>
        <taxon>Pirellulaceae</taxon>
        <taxon>Aureliella</taxon>
    </lineage>
</organism>
<proteinExistence type="predicted"/>
<sequence>MPVQYHPHSTCGAKRLSSTDNLCLRARRAPSWDRLLFVRQPEYRMIFAKENGRLQLLDRMHQMLPIGQEFTLAQAVVVFEDSFANDRIEDITDGLMFVGWPIGPIGKRYFDIALCRQLGWENEVWEEPPGQIVAQFKIPCGLPSLFLSRQLFPIEASQREETTRFFTSIRNTRMYRWYGVRKPMESKLTLWGGDEFFDMASTILPILQEAGLLNCDGCCTVEQSIHGGEQRNAPKSRCMVLPKWNVTSRNLVNPDVRPNEW</sequence>
<name>A0A518GBD9_9BACT</name>
<evidence type="ECO:0000313" key="1">
    <source>
        <dbReference type="EMBL" id="QDV25850.1"/>
    </source>
</evidence>
<keyword evidence="2" id="KW-1185">Reference proteome</keyword>
<dbReference type="EMBL" id="CP036298">
    <property type="protein sequence ID" value="QDV25850.1"/>
    <property type="molecule type" value="Genomic_DNA"/>
</dbReference>
<accession>A0A518GBD9</accession>
<evidence type="ECO:0000313" key="2">
    <source>
        <dbReference type="Proteomes" id="UP000318017"/>
    </source>
</evidence>